<dbReference type="Pfam" id="PF13715">
    <property type="entry name" value="CarbopepD_reg_2"/>
    <property type="match status" value="1"/>
</dbReference>
<evidence type="ECO:0000256" key="8">
    <source>
        <dbReference type="SAM" id="SignalP"/>
    </source>
</evidence>
<accession>A0A4Y1WZE6</accession>
<dbReference type="InterPro" id="IPR039426">
    <property type="entry name" value="TonB-dep_rcpt-like"/>
</dbReference>
<dbReference type="KEGG" id="ada:A5CPEGH6_05220"/>
<dbReference type="GO" id="GO:0009279">
    <property type="term" value="C:cell outer membrane"/>
    <property type="evidence" value="ECO:0007669"/>
    <property type="project" value="UniProtKB-SubCell"/>
</dbReference>
<evidence type="ECO:0000256" key="5">
    <source>
        <dbReference type="ARBA" id="ARBA00023136"/>
    </source>
</evidence>
<keyword evidence="2 7" id="KW-0813">Transport</keyword>
<evidence type="ECO:0000256" key="1">
    <source>
        <dbReference type="ARBA" id="ARBA00004571"/>
    </source>
</evidence>
<comment type="subcellular location">
    <subcellularLocation>
        <location evidence="1 7">Cell outer membrane</location>
        <topology evidence="1 7">Multi-pass membrane protein</topology>
    </subcellularLocation>
</comment>
<keyword evidence="4 7" id="KW-0812">Transmembrane</keyword>
<dbReference type="Gene3D" id="2.60.40.1120">
    <property type="entry name" value="Carboxypeptidase-like, regulatory domain"/>
    <property type="match status" value="1"/>
</dbReference>
<evidence type="ECO:0000256" key="3">
    <source>
        <dbReference type="ARBA" id="ARBA00022452"/>
    </source>
</evidence>
<dbReference type="EMBL" id="AP019736">
    <property type="protein sequence ID" value="BBL05884.1"/>
    <property type="molecule type" value="Genomic_DNA"/>
</dbReference>
<dbReference type="InterPro" id="IPR023997">
    <property type="entry name" value="TonB-dep_OMP_SusC/RagA_CS"/>
</dbReference>
<dbReference type="NCBIfam" id="TIGR04057">
    <property type="entry name" value="SusC_RagA_signa"/>
    <property type="match status" value="1"/>
</dbReference>
<keyword evidence="11" id="KW-1185">Reference proteome</keyword>
<dbReference type="Gene3D" id="2.170.130.10">
    <property type="entry name" value="TonB-dependent receptor, plug domain"/>
    <property type="match status" value="1"/>
</dbReference>
<dbReference type="PROSITE" id="PS52016">
    <property type="entry name" value="TONB_DEPENDENT_REC_3"/>
    <property type="match status" value="1"/>
</dbReference>
<evidence type="ECO:0000256" key="2">
    <source>
        <dbReference type="ARBA" id="ARBA00022448"/>
    </source>
</evidence>
<keyword evidence="8" id="KW-0732">Signal</keyword>
<keyword evidence="5 7" id="KW-0472">Membrane</keyword>
<dbReference type="InterPro" id="IPR037066">
    <property type="entry name" value="Plug_dom_sf"/>
</dbReference>
<sequence>MTKKIFLSWMAVLGLLLSAHAQEREITGSVKDHAGAGIVGATIVVEGTTRGTTSGADGVFSIEAAPDNVLVVSFMGYQSHTIRVGSQTRIDIVLKEDTQAIDDVIVVAFGTAKKEAFTGSAAVIKSDDITKSQQSNVAQTLAGKVAGVQIANTSGQPGESPTIRIRGFSSLNAGNDPLWIVDGMPYSGDLNNLNPSDIESMTVLKDAASNALYGARGANGVVMITTKKAKSQEAHVTIDAKWGVNSRAVQDYAYITNPAQFYELHYSALKNYYMDSDMGAGEAHLRANETLTSSASGGGLGYMVYTVPSGQEFIGINGKVNPAATLGRRLVYEGKEYYVRPDDWTDAAFRSSLRQEYNASISGQTGNASIYGSFGYLNNEGIAYNSDMDRYTTRLRVDYQAKKWLKFGANANYTHFRYNQIDDSGAGNSSGNVFAYTTAVGPIYPLYIRDGEGRIRYNEDGIKLYDYGNGDNAGMERSLFPNSNALSDSRLNKQEAEGNAFNGTAYFDVTFLKDFKFTFNAGVSLDETRSTSVLNPWFGQFASEKGSVSKGHQRNFDLNLQQILNYTKQIGPHNINVMLGHESYQNRIYLLSASKSNMLTQDNDELAGAIIDKQAANSYRTEYNNEGYFARVMYDYENKYFFSASYRRDASSRFHPDHRWGNFWSLGGAWIISKENFMESTYEWLDNLKLKASIGSQGNDNIGNFRYTNTYTIENANGKVSTVFNAKGSENITWETNSNFNAGVEFSFLRGTVSGGVEYFLRKTTDMLLSFPVAPSLGYSSYYANVGDMRNSGIEIELNFTPIRREHVQWDINLNMTHLRNKITMLPPERRTKQVDGYSGYVSGSTFFGEGLPMYTFYMRKYAGVSDEGLSMWYMDETDDKGNPTGKRVTTTEYAKASDYLCGDPIPDLYGGFGTSVNFRGFDLSVAFTYQIGGLAYDSGYAAAMYSPANKTTGMNWHKDILKAWSADNASSDIPRLQYEDKDQNNMSDRFLMDASYLNLQNINFGYTLPAKFTKKVGIEKVRVYLACENVWYWSKRQGFDPRYSYSGSTSQATYSPVRTISGGINIQF</sequence>
<keyword evidence="3 7" id="KW-1134">Transmembrane beta strand</keyword>
<dbReference type="AlphaFoldDB" id="A0A4Y1WZE6"/>
<gene>
    <name evidence="10" type="ORF">A5CPEGH6_05220</name>
</gene>
<proteinExistence type="inferred from homology"/>
<feature type="chain" id="PRO_5021425953" evidence="8">
    <location>
        <begin position="22"/>
        <end position="1069"/>
    </location>
</feature>
<dbReference type="Proteomes" id="UP000319374">
    <property type="component" value="Chromosome"/>
</dbReference>
<dbReference type="InterPro" id="IPR008969">
    <property type="entry name" value="CarboxyPept-like_regulatory"/>
</dbReference>
<dbReference type="InterPro" id="IPR023996">
    <property type="entry name" value="TonB-dep_OMP_SusC/RagA"/>
</dbReference>
<organism evidence="10 11">
    <name type="scientific">Alistipes dispar</name>
    <dbReference type="NCBI Taxonomy" id="2585119"/>
    <lineage>
        <taxon>Bacteria</taxon>
        <taxon>Pseudomonadati</taxon>
        <taxon>Bacteroidota</taxon>
        <taxon>Bacteroidia</taxon>
        <taxon>Bacteroidales</taxon>
        <taxon>Rikenellaceae</taxon>
        <taxon>Alistipes</taxon>
    </lineage>
</organism>
<feature type="signal peptide" evidence="8">
    <location>
        <begin position="1"/>
        <end position="21"/>
    </location>
</feature>
<evidence type="ECO:0000256" key="6">
    <source>
        <dbReference type="ARBA" id="ARBA00023237"/>
    </source>
</evidence>
<evidence type="ECO:0000313" key="10">
    <source>
        <dbReference type="EMBL" id="BBL05884.1"/>
    </source>
</evidence>
<dbReference type="InterPro" id="IPR036942">
    <property type="entry name" value="Beta-barrel_TonB_sf"/>
</dbReference>
<evidence type="ECO:0000256" key="7">
    <source>
        <dbReference type="PROSITE-ProRule" id="PRU01360"/>
    </source>
</evidence>
<comment type="similarity">
    <text evidence="7">Belongs to the TonB-dependent receptor family.</text>
</comment>
<dbReference type="NCBIfam" id="TIGR04056">
    <property type="entry name" value="OMP_RagA_SusC"/>
    <property type="match status" value="1"/>
</dbReference>
<reference evidence="11" key="1">
    <citation type="submission" date="2019-06" db="EMBL/GenBank/DDBJ databases">
        <title>Alistipes onderdonkii subsp. vulgaris subsp. nov., Alistipes dispar sp. nov. and Alistipes communis sp. nov., isolated from human faeces, and creation of Alistipes onderdonkii subsp. onderdonkii subsp. nov.</title>
        <authorList>
            <person name="Sakamoto M."/>
            <person name="Ikeyama N."/>
            <person name="Ogata Y."/>
            <person name="Suda W."/>
            <person name="Iino T."/>
            <person name="Hattori M."/>
            <person name="Ohkuma M."/>
        </authorList>
    </citation>
    <scope>NUCLEOTIDE SEQUENCE [LARGE SCALE GENOMIC DNA]</scope>
    <source>
        <strain evidence="11">5CPEGH6</strain>
    </source>
</reference>
<dbReference type="SUPFAM" id="SSF56935">
    <property type="entry name" value="Porins"/>
    <property type="match status" value="1"/>
</dbReference>
<evidence type="ECO:0000256" key="4">
    <source>
        <dbReference type="ARBA" id="ARBA00022692"/>
    </source>
</evidence>
<keyword evidence="6 7" id="KW-0998">Cell outer membrane</keyword>
<dbReference type="SUPFAM" id="SSF49464">
    <property type="entry name" value="Carboxypeptidase regulatory domain-like"/>
    <property type="match status" value="1"/>
</dbReference>
<name>A0A4Y1WZE6_9BACT</name>
<dbReference type="FunFam" id="2.170.130.10:FF:000008">
    <property type="entry name" value="SusC/RagA family TonB-linked outer membrane protein"/>
    <property type="match status" value="1"/>
</dbReference>
<feature type="domain" description="TonB-dependent receptor plug" evidence="9">
    <location>
        <begin position="114"/>
        <end position="221"/>
    </location>
</feature>
<dbReference type="InterPro" id="IPR012910">
    <property type="entry name" value="Plug_dom"/>
</dbReference>
<protein>
    <submittedName>
        <fullName evidence="10">SusC/RagA family TonB-linked outer membrane protein</fullName>
    </submittedName>
</protein>
<dbReference type="Gene3D" id="2.40.170.20">
    <property type="entry name" value="TonB-dependent receptor, beta-barrel domain"/>
    <property type="match status" value="1"/>
</dbReference>
<evidence type="ECO:0000313" key="11">
    <source>
        <dbReference type="Proteomes" id="UP000319374"/>
    </source>
</evidence>
<dbReference type="Pfam" id="PF07715">
    <property type="entry name" value="Plug"/>
    <property type="match status" value="1"/>
</dbReference>
<evidence type="ECO:0000259" key="9">
    <source>
        <dbReference type="Pfam" id="PF07715"/>
    </source>
</evidence>